<sequence>MPKPPTIKQSLTVDFQGTDIFQGSSVFITVTYTGDSNHKVTTDSNITLAINPENTNVEISSYQDDKRKPVIDTTGNKMVMFFIFKINKSQNNSDVVLTFGTNIAGTSTHTITCKQHQYTKQDVDIKSLVPIIIGNTIIEDFSPAPDEQTPDKAINANLHVVIYPRDNKGNVLKHCQIPLHVEGIEYTRLYNGTTKIFPFNEQMYFVNTDGDGNLDIRFFAKKMTDDYARKIVISNTIYDNAIPIQKKALFITENVLPSDGLGAPIITNMDGNEVPPAESNKNATFDAMIPKSALLDTNDCIYIMSDLNNKKPMLCTSDKYGNRNSQDIPFEIPYELFIPSQYNSLYYYVFTPRQDIYRSKNLIFKLGGDPNSYRPPSGNLEMPTILDYSGSQIDDFFIFGIDSLGTGITCVIPVGSTHEAKAGDVVECFIDIITYDPDTGELNINPTLIQSVTVQSADKHIKIPIGSNFLKGFGVDSDGDPTPLYIYYKVNQEKYSQNWQGFLDTVSLDFN</sequence>
<reference evidence="2" key="1">
    <citation type="journal article" date="2024" name="Toxins">
        <title>Genome Sequence Analysis of Native Xenorhabdus Strains Isolated from Entomopathogenic Nematodes in Argentina.</title>
        <authorList>
            <person name="Palma L."/>
            <person name="Frizzo L."/>
            <person name="Kaiser S."/>
            <person name="Berry C."/>
            <person name="Caballero P."/>
            <person name="Bode H.B."/>
            <person name="Del Valle E.E."/>
        </authorList>
    </citation>
    <scope>NUCLEOTIDE SEQUENCE [LARGE SCALE GENOMIC DNA]</scope>
    <source>
        <strain evidence="2">12</strain>
    </source>
</reference>
<dbReference type="EMBL" id="VCDN01000064">
    <property type="protein sequence ID" value="MDX7988741.1"/>
    <property type="molecule type" value="Genomic_DNA"/>
</dbReference>
<keyword evidence="2" id="KW-1185">Reference proteome</keyword>
<dbReference type="Proteomes" id="UP001271890">
    <property type="component" value="Unassembled WGS sequence"/>
</dbReference>
<name>A0ABU4SDD5_9GAMM</name>
<evidence type="ECO:0000313" key="1">
    <source>
        <dbReference type="EMBL" id="MDX7988741.1"/>
    </source>
</evidence>
<proteinExistence type="predicted"/>
<organism evidence="1 2">
    <name type="scientific">Xenorhabdus santafensis</name>
    <dbReference type="NCBI Taxonomy" id="2582833"/>
    <lineage>
        <taxon>Bacteria</taxon>
        <taxon>Pseudomonadati</taxon>
        <taxon>Pseudomonadota</taxon>
        <taxon>Gammaproteobacteria</taxon>
        <taxon>Enterobacterales</taxon>
        <taxon>Morganellaceae</taxon>
        <taxon>Xenorhabdus</taxon>
    </lineage>
</organism>
<protein>
    <submittedName>
        <fullName evidence="1">Uncharacterized protein</fullName>
    </submittedName>
</protein>
<comment type="caution">
    <text evidence="1">The sequence shown here is derived from an EMBL/GenBank/DDBJ whole genome shotgun (WGS) entry which is preliminary data.</text>
</comment>
<accession>A0ABU4SDD5</accession>
<gene>
    <name evidence="1" type="ORF">FE392_15630</name>
</gene>
<dbReference type="RefSeq" id="WP_319931138.1">
    <property type="nucleotide sequence ID" value="NZ_VCDN01000064.1"/>
</dbReference>
<evidence type="ECO:0000313" key="2">
    <source>
        <dbReference type="Proteomes" id="UP001271890"/>
    </source>
</evidence>